<dbReference type="InterPro" id="IPR017871">
    <property type="entry name" value="ABC_transporter-like_CS"/>
</dbReference>
<evidence type="ECO:0000313" key="7">
    <source>
        <dbReference type="Proteomes" id="UP000198703"/>
    </source>
</evidence>
<dbReference type="GO" id="GO:0043190">
    <property type="term" value="C:ATP-binding cassette (ABC) transporter complex"/>
    <property type="evidence" value="ECO:0007669"/>
    <property type="project" value="TreeGrafter"/>
</dbReference>
<dbReference type="GO" id="GO:0042626">
    <property type="term" value="F:ATPase-coupled transmembrane transporter activity"/>
    <property type="evidence" value="ECO:0007669"/>
    <property type="project" value="TreeGrafter"/>
</dbReference>
<dbReference type="PROSITE" id="PS00211">
    <property type="entry name" value="ABC_TRANSPORTER_1"/>
    <property type="match status" value="2"/>
</dbReference>
<dbReference type="STRING" id="89524.SAMN05444370_1077"/>
<evidence type="ECO:0000256" key="4">
    <source>
        <dbReference type="ARBA" id="ARBA00022840"/>
    </source>
</evidence>
<keyword evidence="7" id="KW-1185">Reference proteome</keyword>
<dbReference type="InterPro" id="IPR015856">
    <property type="entry name" value="ABC_transpr_CbiO/EcfA_su"/>
</dbReference>
<sequence>MTVAPRAPERNARAQPDAGPALARWEAVAARYPFADRDAVGPVSLALRRGERALLLGPSGCGKSTLLRALTGLSPAGADPALTGRTTLFGRDARARPAACWADTVAFLFQDAEETLCGFTVEDEIAFAPENRALPPARVAALTAGAMARVGLPEAWRRRRVATLSGGEKQLVALAALLAQDAPVAIADEPTANLAPKAAARMSALLLGPDGPAATLVVDHRIGSAVERIDRAVALGPDGRATAEGSPRAVFADAGERLEALGVWTPLASCLHRALGRAGLVLPPPLKVNEILRAVDGLAPAGRARARRVAAGFAPEPPHAARKPAMARLDRVDCAPPFGPVVLRGVTLEIRPGEALGVLGPNGAGKSTLAACLAGLAPLRAGRRHGPPGAVAFQNPEVHFIGGTAREQLLLSGAPAAGVDAALAAWGLADVADRHPFALSQGQKRRLALASITATDRWPLVVLDEPTAGLDARGAAAIGAQVARLAGEGRALAVVTHDMDFALAVCARTIVVTEGGVLAEGPTAALLRDRALLARAGLAAPEAGPLLDWLERR</sequence>
<gene>
    <name evidence="6" type="ORF">SAMN05444370_1077</name>
</gene>
<dbReference type="AlphaFoldDB" id="A0A1H4CCP1"/>
<dbReference type="SUPFAM" id="SSF52540">
    <property type="entry name" value="P-loop containing nucleoside triphosphate hydrolases"/>
    <property type="match status" value="2"/>
</dbReference>
<proteinExistence type="inferred from homology"/>
<dbReference type="CDD" id="cd03225">
    <property type="entry name" value="ABC_cobalt_CbiO_domain1"/>
    <property type="match status" value="2"/>
</dbReference>
<dbReference type="OrthoDB" id="9782163at2"/>
<protein>
    <submittedName>
        <fullName evidence="6">Energy-coupling factor transport system ATP-binding protein</fullName>
    </submittedName>
</protein>
<reference evidence="6 7" key="1">
    <citation type="submission" date="2016-10" db="EMBL/GenBank/DDBJ databases">
        <authorList>
            <person name="de Groot N.N."/>
        </authorList>
    </citation>
    <scope>NUCLEOTIDE SEQUENCE [LARGE SCALE GENOMIC DNA]</scope>
    <source>
        <strain evidence="6 7">DSM 15345</strain>
    </source>
</reference>
<evidence type="ECO:0000259" key="5">
    <source>
        <dbReference type="PROSITE" id="PS50893"/>
    </source>
</evidence>
<dbReference type="PROSITE" id="PS50893">
    <property type="entry name" value="ABC_TRANSPORTER_2"/>
    <property type="match status" value="2"/>
</dbReference>
<dbReference type="PANTHER" id="PTHR43553">
    <property type="entry name" value="HEAVY METAL TRANSPORTER"/>
    <property type="match status" value="1"/>
</dbReference>
<evidence type="ECO:0000256" key="2">
    <source>
        <dbReference type="ARBA" id="ARBA00022448"/>
    </source>
</evidence>
<keyword evidence="3" id="KW-0547">Nucleotide-binding</keyword>
<dbReference type="GO" id="GO:0005524">
    <property type="term" value="F:ATP binding"/>
    <property type="evidence" value="ECO:0007669"/>
    <property type="project" value="UniProtKB-KW"/>
</dbReference>
<comment type="similarity">
    <text evidence="1">Belongs to the ABC transporter superfamily.</text>
</comment>
<evidence type="ECO:0000313" key="6">
    <source>
        <dbReference type="EMBL" id="SEA58100.1"/>
    </source>
</evidence>
<dbReference type="Proteomes" id="UP000198703">
    <property type="component" value="Unassembled WGS sequence"/>
</dbReference>
<keyword evidence="2" id="KW-0813">Transport</keyword>
<dbReference type="Gene3D" id="3.40.50.300">
    <property type="entry name" value="P-loop containing nucleotide triphosphate hydrolases"/>
    <property type="match status" value="2"/>
</dbReference>
<organism evidence="6 7">
    <name type="scientific">Rubrimonas cliftonensis</name>
    <dbReference type="NCBI Taxonomy" id="89524"/>
    <lineage>
        <taxon>Bacteria</taxon>
        <taxon>Pseudomonadati</taxon>
        <taxon>Pseudomonadota</taxon>
        <taxon>Alphaproteobacteria</taxon>
        <taxon>Rhodobacterales</taxon>
        <taxon>Paracoccaceae</taxon>
        <taxon>Rubrimonas</taxon>
    </lineage>
</organism>
<feature type="domain" description="ABC transporter" evidence="5">
    <location>
        <begin position="327"/>
        <end position="539"/>
    </location>
</feature>
<evidence type="ECO:0000256" key="1">
    <source>
        <dbReference type="ARBA" id="ARBA00005417"/>
    </source>
</evidence>
<dbReference type="PANTHER" id="PTHR43553:SF24">
    <property type="entry name" value="ENERGY-COUPLING FACTOR TRANSPORTER ATP-BINDING PROTEIN ECFA1"/>
    <property type="match status" value="1"/>
</dbReference>
<dbReference type="Pfam" id="PF00005">
    <property type="entry name" value="ABC_tran"/>
    <property type="match status" value="2"/>
</dbReference>
<dbReference type="InterPro" id="IPR050095">
    <property type="entry name" value="ECF_ABC_transporter_ATP-bd"/>
</dbReference>
<evidence type="ECO:0000256" key="3">
    <source>
        <dbReference type="ARBA" id="ARBA00022741"/>
    </source>
</evidence>
<dbReference type="InterPro" id="IPR003593">
    <property type="entry name" value="AAA+_ATPase"/>
</dbReference>
<dbReference type="SMART" id="SM00382">
    <property type="entry name" value="AAA"/>
    <property type="match status" value="2"/>
</dbReference>
<dbReference type="GO" id="GO:0016887">
    <property type="term" value="F:ATP hydrolysis activity"/>
    <property type="evidence" value="ECO:0007669"/>
    <property type="project" value="InterPro"/>
</dbReference>
<dbReference type="InterPro" id="IPR003439">
    <property type="entry name" value="ABC_transporter-like_ATP-bd"/>
</dbReference>
<dbReference type="EMBL" id="FNQM01000007">
    <property type="protein sequence ID" value="SEA58100.1"/>
    <property type="molecule type" value="Genomic_DNA"/>
</dbReference>
<keyword evidence="4 6" id="KW-0067">ATP-binding</keyword>
<feature type="domain" description="ABC transporter" evidence="5">
    <location>
        <begin position="23"/>
        <end position="263"/>
    </location>
</feature>
<accession>A0A1H4CCP1</accession>
<name>A0A1H4CCP1_9RHOB</name>
<dbReference type="RefSeq" id="WP_093253934.1">
    <property type="nucleotide sequence ID" value="NZ_FNQM01000007.1"/>
</dbReference>
<dbReference type="InterPro" id="IPR027417">
    <property type="entry name" value="P-loop_NTPase"/>
</dbReference>